<evidence type="ECO:0000256" key="10">
    <source>
        <dbReference type="ARBA" id="ARBA00022777"/>
    </source>
</evidence>
<dbReference type="Pfam" id="PF03859">
    <property type="entry name" value="CG-1"/>
    <property type="match status" value="1"/>
</dbReference>
<dbReference type="InterPro" id="IPR005559">
    <property type="entry name" value="CG-1_dom"/>
</dbReference>
<name>A0ABP0WHA7_9BRYO</name>
<dbReference type="SMART" id="SM00220">
    <property type="entry name" value="S_TKc"/>
    <property type="match status" value="1"/>
</dbReference>
<dbReference type="Gene3D" id="3.30.200.20">
    <property type="entry name" value="Phosphorylase Kinase, domain 1"/>
    <property type="match status" value="1"/>
</dbReference>
<dbReference type="InterPro" id="IPR003591">
    <property type="entry name" value="Leu-rich_rpt_typical-subtyp"/>
</dbReference>
<dbReference type="Proteomes" id="UP001497444">
    <property type="component" value="Chromosome 17"/>
</dbReference>
<sequence length="1193" mass="131144">MLCHLQQHVHATMITNKLMCADDYYAQLLLLYFSYNTNADDYCAHLLLLDFSSNLNVFSEIMDGLSDNRTTRQLRTLSQQSEVDVRQILAEAQSRWLRPLEVCEILSNYAKYGFKLNPVPPVRPCSGSMFLFDRKTLRYFRKDGHNWRKKKDGKTVREAHERLKTGSVDVLHCYYAHGEENSNFQRRCYWMLDAALEHIVLVHYREVTEASRFSMPDTHSSAASAPSSSLHVANSPDLSGPSDLEHEDGDVAESDEVDDLSSFDLSDRNKLHESSASTAELSSLKPPILASTFDITVWNELLENNQRNQASSSKDPNVAQALQAFHQSLVDTDGNLNDWTGNDPCASWTGVYCETSSSNISFVTELRLFQLNLGGTLVPELGNLSQLIYLDVMWNHLTGSIPSTLGQLTNLYLLLLNGNQFTGVLPPELGSLSNLNRIQIDENNISGPVPTTFQNLRNIKHLHMNNNSLNGSLPPGLGTLPNLVHILLDNNQLTGSLPPEFANASSLLIIQLDNNQFASNATIPVSWGSIPTLLKLSLRNCGISGTIPSFDGASSLEVLDLSNNKLTGTIPNTTSYPINLTSIDLSYNELSGEIPLAIGNLPALGVLVLRNNNLSGAIPGNLGSSAGFRGANATGDILVQNCSGRVSGNPDLCQNTTSAPNPLCIPHNDSITVPFDSPQTLDFPPNACHICTPITVEYRLKSPGFLTFDDYEAAFVSYLSSGLNLTEDQVVIQQYTWQPGPRLYMIILLLPAVNNTFNETEFQRLYKAFSNWLMPDSTVFGPYELISFEPRSLSGPSRKHLSPGAIVGIVLGAAALVGLVAALLLTIILRHQRTSAAIMTKSRNPALKVVGVKAFTYEELATATKQFSETNEVGSGGYGKVYYGELEDGQTVAIKRAQEGSLQGAHEFYTEIELLSRVHHRNLVMLVGYCDDEGEQMLVYEFMSGGTLRERLSPTHSKGGLDFVRRVRLALGSARGILYLHTEANPPIFHRDIKASNILLDENNNAKVADFGLSKLAPVPDLEGETPAHVSTVVKGTPGYLDPEYFLTHKLTDKSDVYSFGVVLLELVTGMQPISKGKNLVREVMHAHEAGTMHMLVDPHMGSCPTEALHPFIKLAISCCMSSPDERPSMAEVVRDLEDIMRNLAASFSGTYSFDDSLRRVDMVPLPDSYTFTSNTSDMSLLTSGTILDVAPR</sequence>
<dbReference type="InterPro" id="IPR001245">
    <property type="entry name" value="Ser-Thr/Tyr_kinase_cat_dom"/>
</dbReference>
<dbReference type="InterPro" id="IPR017441">
    <property type="entry name" value="Protein_kinase_ATP_BS"/>
</dbReference>
<dbReference type="PROSITE" id="PS00107">
    <property type="entry name" value="PROTEIN_KINASE_ATP"/>
    <property type="match status" value="1"/>
</dbReference>
<feature type="compositionally biased region" description="Low complexity" evidence="16">
    <location>
        <begin position="220"/>
        <end position="229"/>
    </location>
</feature>
<dbReference type="Pfam" id="PF08263">
    <property type="entry name" value="LRRNT_2"/>
    <property type="match status" value="1"/>
</dbReference>
<dbReference type="Gene3D" id="1.10.510.10">
    <property type="entry name" value="Transferase(Phosphotransferase) domain 1"/>
    <property type="match status" value="1"/>
</dbReference>
<evidence type="ECO:0000256" key="6">
    <source>
        <dbReference type="ARBA" id="ARBA00022692"/>
    </source>
</evidence>
<comment type="subcellular location">
    <subcellularLocation>
        <location evidence="1">Membrane</location>
    </subcellularLocation>
</comment>
<dbReference type="Pfam" id="PF13855">
    <property type="entry name" value="LRR_8"/>
    <property type="match status" value="1"/>
</dbReference>
<dbReference type="InterPro" id="IPR008271">
    <property type="entry name" value="Ser/Thr_kinase_AS"/>
</dbReference>
<evidence type="ECO:0000256" key="15">
    <source>
        <dbReference type="PROSITE-ProRule" id="PRU10141"/>
    </source>
</evidence>
<keyword evidence="4" id="KW-0433">Leucine-rich repeat</keyword>
<evidence type="ECO:0000256" key="7">
    <source>
        <dbReference type="ARBA" id="ARBA00022729"/>
    </source>
</evidence>
<evidence type="ECO:0000256" key="17">
    <source>
        <dbReference type="SAM" id="Phobius"/>
    </source>
</evidence>
<keyword evidence="21" id="KW-1185">Reference proteome</keyword>
<dbReference type="SUPFAM" id="SSF52058">
    <property type="entry name" value="L domain-like"/>
    <property type="match status" value="1"/>
</dbReference>
<keyword evidence="10" id="KW-0418">Kinase</keyword>
<organism evidence="20 21">
    <name type="scientific">Sphagnum jensenii</name>
    <dbReference type="NCBI Taxonomy" id="128206"/>
    <lineage>
        <taxon>Eukaryota</taxon>
        <taxon>Viridiplantae</taxon>
        <taxon>Streptophyta</taxon>
        <taxon>Embryophyta</taxon>
        <taxon>Bryophyta</taxon>
        <taxon>Sphagnophytina</taxon>
        <taxon>Sphagnopsida</taxon>
        <taxon>Sphagnales</taxon>
        <taxon>Sphagnaceae</taxon>
        <taxon>Sphagnum</taxon>
    </lineage>
</organism>
<dbReference type="InterPro" id="IPR013210">
    <property type="entry name" value="LRR_N_plant-typ"/>
</dbReference>
<evidence type="ECO:0000256" key="14">
    <source>
        <dbReference type="ARBA" id="ARBA00023180"/>
    </source>
</evidence>
<dbReference type="InterPro" id="IPR032675">
    <property type="entry name" value="LRR_dom_sf"/>
</dbReference>
<keyword evidence="8" id="KW-0677">Repeat</keyword>
<dbReference type="PROSITE" id="PS00108">
    <property type="entry name" value="PROTEIN_KINASE_ST"/>
    <property type="match status" value="1"/>
</dbReference>
<evidence type="ECO:0000256" key="12">
    <source>
        <dbReference type="ARBA" id="ARBA00022989"/>
    </source>
</evidence>
<keyword evidence="13 17" id="KW-0472">Membrane</keyword>
<feature type="compositionally biased region" description="Acidic residues" evidence="16">
    <location>
        <begin position="245"/>
        <end position="259"/>
    </location>
</feature>
<proteinExistence type="inferred from homology"/>
<gene>
    <name evidence="20" type="ORF">CSSPJE1EN1_LOCUS10373</name>
</gene>
<dbReference type="Pfam" id="PF00560">
    <property type="entry name" value="LRR_1"/>
    <property type="match status" value="3"/>
</dbReference>
<keyword evidence="11 15" id="KW-0067">ATP-binding</keyword>
<dbReference type="InterPro" id="IPR000719">
    <property type="entry name" value="Prot_kinase_dom"/>
</dbReference>
<comment type="similarity">
    <text evidence="2">Belongs to the protein kinase superfamily. Ser/Thr protein kinase family.</text>
</comment>
<keyword evidence="5" id="KW-0808">Transferase</keyword>
<dbReference type="SMART" id="SM00369">
    <property type="entry name" value="LRR_TYP"/>
    <property type="match status" value="5"/>
</dbReference>
<evidence type="ECO:0000256" key="4">
    <source>
        <dbReference type="ARBA" id="ARBA00022614"/>
    </source>
</evidence>
<evidence type="ECO:0000313" key="21">
    <source>
        <dbReference type="Proteomes" id="UP001497444"/>
    </source>
</evidence>
<reference evidence="20" key="1">
    <citation type="submission" date="2024-02" db="EMBL/GenBank/DDBJ databases">
        <authorList>
            <consortium name="ELIXIR-Norway"/>
            <consortium name="Elixir Norway"/>
        </authorList>
    </citation>
    <scope>NUCLEOTIDE SEQUENCE</scope>
</reference>
<dbReference type="PROSITE" id="PS51450">
    <property type="entry name" value="LRR"/>
    <property type="match status" value="1"/>
</dbReference>
<dbReference type="PROSITE" id="PS50011">
    <property type="entry name" value="PROTEIN_KINASE_DOM"/>
    <property type="match status" value="1"/>
</dbReference>
<evidence type="ECO:0000256" key="8">
    <source>
        <dbReference type="ARBA" id="ARBA00022737"/>
    </source>
</evidence>
<evidence type="ECO:0000256" key="13">
    <source>
        <dbReference type="ARBA" id="ARBA00023136"/>
    </source>
</evidence>
<dbReference type="CDD" id="cd14066">
    <property type="entry name" value="STKc_IRAK"/>
    <property type="match status" value="1"/>
</dbReference>
<evidence type="ECO:0000256" key="2">
    <source>
        <dbReference type="ARBA" id="ARBA00008684"/>
    </source>
</evidence>
<dbReference type="SMART" id="SM01076">
    <property type="entry name" value="CG-1"/>
    <property type="match status" value="1"/>
</dbReference>
<evidence type="ECO:0000256" key="3">
    <source>
        <dbReference type="ARBA" id="ARBA00022527"/>
    </source>
</evidence>
<dbReference type="SUPFAM" id="SSF56112">
    <property type="entry name" value="Protein kinase-like (PK-like)"/>
    <property type="match status" value="1"/>
</dbReference>
<keyword evidence="9 15" id="KW-0547">Nucleotide-binding</keyword>
<evidence type="ECO:0000256" key="11">
    <source>
        <dbReference type="ARBA" id="ARBA00022840"/>
    </source>
</evidence>
<keyword evidence="3" id="KW-0723">Serine/threonine-protein kinase</keyword>
<dbReference type="PANTHER" id="PTHR45974">
    <property type="entry name" value="RECEPTOR-LIKE PROTEIN 55"/>
    <property type="match status" value="1"/>
</dbReference>
<feature type="region of interest" description="Disordered" evidence="16">
    <location>
        <begin position="216"/>
        <end position="259"/>
    </location>
</feature>
<evidence type="ECO:0000256" key="16">
    <source>
        <dbReference type="SAM" id="MobiDB-lite"/>
    </source>
</evidence>
<protein>
    <recommendedName>
        <fullName evidence="22">Protein kinase domain-containing protein</fullName>
    </recommendedName>
</protein>
<dbReference type="InterPro" id="IPR011009">
    <property type="entry name" value="Kinase-like_dom_sf"/>
</dbReference>
<accession>A0ABP0WHA7</accession>
<keyword evidence="7" id="KW-0732">Signal</keyword>
<feature type="binding site" evidence="15">
    <location>
        <position position="895"/>
    </location>
    <ligand>
        <name>ATP</name>
        <dbReference type="ChEBI" id="CHEBI:30616"/>
    </ligand>
</feature>
<evidence type="ECO:0000313" key="20">
    <source>
        <dbReference type="EMBL" id="CAK9264895.1"/>
    </source>
</evidence>
<dbReference type="EMBL" id="OZ020112">
    <property type="protein sequence ID" value="CAK9264895.1"/>
    <property type="molecule type" value="Genomic_DNA"/>
</dbReference>
<evidence type="ECO:0000256" key="9">
    <source>
        <dbReference type="ARBA" id="ARBA00022741"/>
    </source>
</evidence>
<dbReference type="PROSITE" id="PS51437">
    <property type="entry name" value="CG_1"/>
    <property type="match status" value="1"/>
</dbReference>
<feature type="domain" description="Protein kinase" evidence="18">
    <location>
        <begin position="867"/>
        <end position="1141"/>
    </location>
</feature>
<evidence type="ECO:0000259" key="19">
    <source>
        <dbReference type="PROSITE" id="PS51437"/>
    </source>
</evidence>
<dbReference type="PANTHER" id="PTHR45974:SF134">
    <property type="entry name" value="OS01G0960400 PROTEIN"/>
    <property type="match status" value="1"/>
</dbReference>
<evidence type="ECO:0000259" key="18">
    <source>
        <dbReference type="PROSITE" id="PS50011"/>
    </source>
</evidence>
<dbReference type="Pfam" id="PF07714">
    <property type="entry name" value="PK_Tyr_Ser-Thr"/>
    <property type="match status" value="1"/>
</dbReference>
<feature type="transmembrane region" description="Helical" evidence="17">
    <location>
        <begin position="805"/>
        <end position="829"/>
    </location>
</feature>
<dbReference type="Gene3D" id="3.80.10.10">
    <property type="entry name" value="Ribonuclease Inhibitor"/>
    <property type="match status" value="3"/>
</dbReference>
<dbReference type="InterPro" id="IPR001611">
    <property type="entry name" value="Leu-rich_rpt"/>
</dbReference>
<feature type="domain" description="CG-1" evidence="19">
    <location>
        <begin position="85"/>
        <end position="213"/>
    </location>
</feature>
<evidence type="ECO:0008006" key="22">
    <source>
        <dbReference type="Google" id="ProtNLM"/>
    </source>
</evidence>
<keyword evidence="12 17" id="KW-1133">Transmembrane helix</keyword>
<keyword evidence="6 17" id="KW-0812">Transmembrane</keyword>
<evidence type="ECO:0000256" key="1">
    <source>
        <dbReference type="ARBA" id="ARBA00004370"/>
    </source>
</evidence>
<evidence type="ECO:0000256" key="5">
    <source>
        <dbReference type="ARBA" id="ARBA00022679"/>
    </source>
</evidence>
<keyword evidence="14" id="KW-0325">Glycoprotein</keyword>